<proteinExistence type="predicted"/>
<reference evidence="3" key="1">
    <citation type="journal article" date="2015" name="Nat. Genet.">
        <title>The genome and transcriptome of the zoonotic hookworm Ancylostoma ceylanicum identify infection-specific gene families.</title>
        <authorList>
            <person name="Schwarz E.M."/>
            <person name="Hu Y."/>
            <person name="Antoshechkin I."/>
            <person name="Miller M.M."/>
            <person name="Sternberg P.W."/>
            <person name="Aroian R.V."/>
        </authorList>
    </citation>
    <scope>NUCLEOTIDE SEQUENCE</scope>
    <source>
        <strain evidence="3">HY135</strain>
    </source>
</reference>
<feature type="region of interest" description="Disordered" evidence="1">
    <location>
        <begin position="1"/>
        <end position="23"/>
    </location>
</feature>
<protein>
    <submittedName>
        <fullName evidence="2">Uncharacterized protein</fullName>
    </submittedName>
</protein>
<dbReference type="AlphaFoldDB" id="A0A016S2I2"/>
<dbReference type="EMBL" id="JARK01001650">
    <property type="protein sequence ID" value="EYB84517.1"/>
    <property type="molecule type" value="Genomic_DNA"/>
</dbReference>
<evidence type="ECO:0000313" key="3">
    <source>
        <dbReference type="Proteomes" id="UP000024635"/>
    </source>
</evidence>
<comment type="caution">
    <text evidence="2">The sequence shown here is derived from an EMBL/GenBank/DDBJ whole genome shotgun (WGS) entry which is preliminary data.</text>
</comment>
<feature type="compositionally biased region" description="Basic residues" evidence="1">
    <location>
        <begin position="11"/>
        <end position="21"/>
    </location>
</feature>
<gene>
    <name evidence="2" type="primary">Acey_s0314.g2210</name>
    <name evidence="2" type="ORF">Y032_0314g2210</name>
</gene>
<accession>A0A016S2I2</accession>
<evidence type="ECO:0000256" key="1">
    <source>
        <dbReference type="SAM" id="MobiDB-lite"/>
    </source>
</evidence>
<sequence length="115" mass="13173">MERCAQTQIRGGKHRRGKRRDASKTTQMVYLSLPCFSIWCLSTVVRSKKRNPVDPPPEVSPILDRQRNLIKNGGSVFSVYWRFPTFADSCTLITLHPALWAPAYPYHTNGPVEDR</sequence>
<name>A0A016S2I2_9BILA</name>
<evidence type="ECO:0000313" key="2">
    <source>
        <dbReference type="EMBL" id="EYB84517.1"/>
    </source>
</evidence>
<organism evidence="2 3">
    <name type="scientific">Ancylostoma ceylanicum</name>
    <dbReference type="NCBI Taxonomy" id="53326"/>
    <lineage>
        <taxon>Eukaryota</taxon>
        <taxon>Metazoa</taxon>
        <taxon>Ecdysozoa</taxon>
        <taxon>Nematoda</taxon>
        <taxon>Chromadorea</taxon>
        <taxon>Rhabditida</taxon>
        <taxon>Rhabditina</taxon>
        <taxon>Rhabditomorpha</taxon>
        <taxon>Strongyloidea</taxon>
        <taxon>Ancylostomatidae</taxon>
        <taxon>Ancylostomatinae</taxon>
        <taxon>Ancylostoma</taxon>
    </lineage>
</organism>
<keyword evidence="3" id="KW-1185">Reference proteome</keyword>
<dbReference type="Proteomes" id="UP000024635">
    <property type="component" value="Unassembled WGS sequence"/>
</dbReference>